<feature type="transmembrane region" description="Helical" evidence="1">
    <location>
        <begin position="36"/>
        <end position="54"/>
    </location>
</feature>
<keyword evidence="1" id="KW-0812">Transmembrane</keyword>
<name>F4P9M0_BATDJ</name>
<keyword evidence="1" id="KW-1133">Transmembrane helix</keyword>
<dbReference type="EMBL" id="GL882889">
    <property type="protein sequence ID" value="EGF78176.1"/>
    <property type="molecule type" value="Genomic_DNA"/>
</dbReference>
<dbReference type="RefSeq" id="XP_006681100.1">
    <property type="nucleotide sequence ID" value="XM_006681037.1"/>
</dbReference>
<evidence type="ECO:0000313" key="3">
    <source>
        <dbReference type="Proteomes" id="UP000007241"/>
    </source>
</evidence>
<evidence type="ECO:0000256" key="1">
    <source>
        <dbReference type="SAM" id="Phobius"/>
    </source>
</evidence>
<feature type="transmembrane region" description="Helical" evidence="1">
    <location>
        <begin position="156"/>
        <end position="174"/>
    </location>
</feature>
<accession>F4P9M0</accession>
<protein>
    <submittedName>
        <fullName evidence="2">Uncharacterized protein</fullName>
    </submittedName>
</protein>
<proteinExistence type="predicted"/>
<gene>
    <name evidence="2" type="ORF">BATDEDRAFT_26948</name>
</gene>
<sequence>MDSNFPDYVSPPAGGYIKGSTSLSGETGFSTRQIESAWGATFVFYILYLIFIQLESYYQHQLYHSFYPPLLSRSLESTPEPTNAATTTTATTALPVNIQNAAVIETSIDPSLSRFYKRMHMRLLNVGSAVCDSFLILLGTTLVSQAGYGITDGTTVFIWILLGLLTVWSIAQTFSANTRQLVDGIVFLLAFVALMVIWGFAWRGISTGEPI</sequence>
<organism evidence="2 3">
    <name type="scientific">Batrachochytrium dendrobatidis (strain JAM81 / FGSC 10211)</name>
    <name type="common">Frog chytrid fungus</name>
    <dbReference type="NCBI Taxonomy" id="684364"/>
    <lineage>
        <taxon>Eukaryota</taxon>
        <taxon>Fungi</taxon>
        <taxon>Fungi incertae sedis</taxon>
        <taxon>Chytridiomycota</taxon>
        <taxon>Chytridiomycota incertae sedis</taxon>
        <taxon>Chytridiomycetes</taxon>
        <taxon>Rhizophydiales</taxon>
        <taxon>Rhizophydiales incertae sedis</taxon>
        <taxon>Batrachochytrium</taxon>
    </lineage>
</organism>
<dbReference type="GeneID" id="18239183"/>
<evidence type="ECO:0000313" key="2">
    <source>
        <dbReference type="EMBL" id="EGF78176.1"/>
    </source>
</evidence>
<dbReference type="HOGENOM" id="CLU_1304646_0_0_1"/>
<dbReference type="InParanoid" id="F4P9M0"/>
<feature type="transmembrane region" description="Helical" evidence="1">
    <location>
        <begin position="123"/>
        <end position="144"/>
    </location>
</feature>
<keyword evidence="3" id="KW-1185">Reference proteome</keyword>
<dbReference type="Proteomes" id="UP000007241">
    <property type="component" value="Unassembled WGS sequence"/>
</dbReference>
<dbReference type="AlphaFoldDB" id="F4P9M0"/>
<reference evidence="2 3" key="1">
    <citation type="submission" date="2009-12" db="EMBL/GenBank/DDBJ databases">
        <title>The draft genome of Batrachochytrium dendrobatidis.</title>
        <authorList>
            <consortium name="US DOE Joint Genome Institute (JGI-PGF)"/>
            <person name="Kuo A."/>
            <person name="Salamov A."/>
            <person name="Schmutz J."/>
            <person name="Lucas S."/>
            <person name="Pitluck S."/>
            <person name="Rosenblum E."/>
            <person name="Stajich J."/>
            <person name="Eisen M."/>
            <person name="Grigoriev I.V."/>
        </authorList>
    </citation>
    <scope>NUCLEOTIDE SEQUENCE [LARGE SCALE GENOMIC DNA]</scope>
    <source>
        <strain evidence="3">JAM81 / FGSC 10211</strain>
    </source>
</reference>
<keyword evidence="1" id="KW-0472">Membrane</keyword>
<feature type="transmembrane region" description="Helical" evidence="1">
    <location>
        <begin position="181"/>
        <end position="201"/>
    </location>
</feature>
<dbReference type="OrthoDB" id="2160316at2759"/>